<dbReference type="InterPro" id="IPR051531">
    <property type="entry name" value="N-acetyltransferase"/>
</dbReference>
<name>A0A5C4WZZ0_9MICO</name>
<evidence type="ECO:0000313" key="2">
    <source>
        <dbReference type="EMBL" id="TNM54010.1"/>
    </source>
</evidence>
<dbReference type="Pfam" id="PF13302">
    <property type="entry name" value="Acetyltransf_3"/>
    <property type="match status" value="1"/>
</dbReference>
<dbReference type="Gene3D" id="3.40.630.30">
    <property type="match status" value="1"/>
</dbReference>
<proteinExistence type="predicted"/>
<feature type="domain" description="N-acetyltransferase" evidence="1">
    <location>
        <begin position="58"/>
        <end position="220"/>
    </location>
</feature>
<keyword evidence="2" id="KW-0808">Transferase</keyword>
<dbReference type="AlphaFoldDB" id="A0A5C4WZZ0"/>
<reference evidence="2 3" key="1">
    <citation type="submission" date="2019-06" db="EMBL/GenBank/DDBJ databases">
        <authorList>
            <person name="Mardanova A.M."/>
            <person name="Pudova D.S."/>
            <person name="Shagimardanova E.I."/>
            <person name="Gogoleva N.E."/>
            <person name="Lutfullin M.T."/>
            <person name="Hadieva G.F."/>
            <person name="Sharipova M.R."/>
        </authorList>
    </citation>
    <scope>NUCLEOTIDE SEQUENCE [LARGE SCALE GENOMIC DNA]</scope>
    <source>
        <strain evidence="2 3">MG-1</strain>
    </source>
</reference>
<evidence type="ECO:0000313" key="3">
    <source>
        <dbReference type="Proteomes" id="UP000314223"/>
    </source>
</evidence>
<comment type="caution">
    <text evidence="2">The sequence shown here is derived from an EMBL/GenBank/DDBJ whole genome shotgun (WGS) entry which is preliminary data.</text>
</comment>
<accession>A0A5C4WZZ0</accession>
<dbReference type="Proteomes" id="UP000314223">
    <property type="component" value="Unassembled WGS sequence"/>
</dbReference>
<protein>
    <submittedName>
        <fullName evidence="2">GNAT family N-acetyltransferase</fullName>
    </submittedName>
</protein>
<gene>
    <name evidence="2" type="ORF">FHQ09_12080</name>
</gene>
<dbReference type="InterPro" id="IPR016181">
    <property type="entry name" value="Acyl_CoA_acyltransferase"/>
</dbReference>
<dbReference type="PROSITE" id="PS51186">
    <property type="entry name" value="GNAT"/>
    <property type="match status" value="1"/>
</dbReference>
<dbReference type="SUPFAM" id="SSF55729">
    <property type="entry name" value="Acyl-CoA N-acyltransferases (Nat)"/>
    <property type="match status" value="1"/>
</dbReference>
<dbReference type="GO" id="GO:0016747">
    <property type="term" value="F:acyltransferase activity, transferring groups other than amino-acyl groups"/>
    <property type="evidence" value="ECO:0007669"/>
    <property type="project" value="InterPro"/>
</dbReference>
<sequence>MPGSCFATGRMGLRFHLMPAVRAELICTAPWPQTTALTLGPSSETIRASEYEETHPMIELKALTPADIVAHNLGEDAETVRWLTGEYGTEESTRQHFERLANNASSGLGARGFGIWADERLAGYIECDPDLADLPAKGDVNVSYSIHPWARRRGIATAAVEIICEIIVAEEIGSRAIARIEEGNTASIGVVSRLGFEFMGTYRSTIDQHLDGKPMVYQVYSLDLHRRI</sequence>
<dbReference type="PANTHER" id="PTHR43792">
    <property type="entry name" value="GNAT FAMILY, PUTATIVE (AFU_ORTHOLOGUE AFUA_3G00765)-RELATED-RELATED"/>
    <property type="match status" value="1"/>
</dbReference>
<dbReference type="InterPro" id="IPR000182">
    <property type="entry name" value="GNAT_dom"/>
</dbReference>
<dbReference type="PANTHER" id="PTHR43792:SF16">
    <property type="entry name" value="N-ACETYLTRANSFERASE DOMAIN-CONTAINING PROTEIN"/>
    <property type="match status" value="1"/>
</dbReference>
<dbReference type="EMBL" id="VDMQ01000007">
    <property type="protein sequence ID" value="TNM54010.1"/>
    <property type="molecule type" value="Genomic_DNA"/>
</dbReference>
<organism evidence="2 3">
    <name type="scientific">Brevibacterium sediminis</name>
    <dbReference type="NCBI Taxonomy" id="1857024"/>
    <lineage>
        <taxon>Bacteria</taxon>
        <taxon>Bacillati</taxon>
        <taxon>Actinomycetota</taxon>
        <taxon>Actinomycetes</taxon>
        <taxon>Micrococcales</taxon>
        <taxon>Brevibacteriaceae</taxon>
        <taxon>Brevibacterium</taxon>
    </lineage>
</organism>
<evidence type="ECO:0000259" key="1">
    <source>
        <dbReference type="PROSITE" id="PS51186"/>
    </source>
</evidence>